<dbReference type="OrthoDB" id="9804448at2"/>
<dbReference type="GO" id="GO:0016020">
    <property type="term" value="C:membrane"/>
    <property type="evidence" value="ECO:0007669"/>
    <property type="project" value="UniProtKB-SubCell"/>
</dbReference>
<sequence>MSMTKIFCRKVLAIGAAAALLAPLSGCLAPLDRTAAPSLESYASQLTETADFSGVILLARKGEIEFQGAYGLADRQTGRANTVDTKFSLASVPKMFTAVSILQLVDAGAISLDDTIGTHLPDYPNRAAAERVTIEHLLMHTSGVGNYWEAMEKLDGASLDSHSDYLPLFADIPLEHEPGTAFSYSNGGYVVLGLIIEAVTGTNYYDHVQAAVFDKAGMQDTGYFLPGKPVPDRAQSYMRSVERPGSWDDMAARAEPRGSAAGGGYSTAGDLLRFATALKQHRLLSPDMTDVFLQGRLETPVGKYGYGIIEQSLNGTRLLGHSGGHYGVAAELMMFPDLDTVFVVLSNGDVDAYWDVEMYAHEMIAGPTDETRNYAFTKQLIAETVAKGYDAGLKMHRNRDAVRKARGGVIDLAAFKYIHRRHYDKGIDLLRLNRAIAPDSDDAIFSLAQGLRTAGRNEEALETYRAYLERVPDSSEAKSLIAAISREGS</sequence>
<proteinExistence type="predicted"/>
<dbReference type="Gene3D" id="3.40.710.10">
    <property type="entry name" value="DD-peptidase/beta-lactamase superfamily"/>
    <property type="match status" value="1"/>
</dbReference>
<dbReference type="Proteomes" id="UP000254508">
    <property type="component" value="Chromosome"/>
</dbReference>
<keyword evidence="2" id="KW-0472">Membrane</keyword>
<comment type="subcellular location">
    <subcellularLocation>
        <location evidence="1">Membrane</location>
    </subcellularLocation>
</comment>
<evidence type="ECO:0000313" key="6">
    <source>
        <dbReference type="Proteomes" id="UP000254508"/>
    </source>
</evidence>
<keyword evidence="6" id="KW-1185">Reference proteome</keyword>
<feature type="signal peptide" evidence="3">
    <location>
        <begin position="1"/>
        <end position="28"/>
    </location>
</feature>
<dbReference type="InterPro" id="IPR001466">
    <property type="entry name" value="Beta-lactam-related"/>
</dbReference>
<accession>A0A345YCF3</accession>
<dbReference type="InterPro" id="IPR050491">
    <property type="entry name" value="AmpC-like"/>
</dbReference>
<dbReference type="PANTHER" id="PTHR46825">
    <property type="entry name" value="D-ALANYL-D-ALANINE-CARBOXYPEPTIDASE/ENDOPEPTIDASE AMPH"/>
    <property type="match status" value="1"/>
</dbReference>
<organism evidence="5 6">
    <name type="scientific">Erythrobacter aureus</name>
    <dbReference type="NCBI Taxonomy" id="2182384"/>
    <lineage>
        <taxon>Bacteria</taxon>
        <taxon>Pseudomonadati</taxon>
        <taxon>Pseudomonadota</taxon>
        <taxon>Alphaproteobacteria</taxon>
        <taxon>Sphingomonadales</taxon>
        <taxon>Erythrobacteraceae</taxon>
        <taxon>Erythrobacter/Porphyrobacter group</taxon>
        <taxon>Erythrobacter</taxon>
    </lineage>
</organism>
<dbReference type="InterPro" id="IPR012338">
    <property type="entry name" value="Beta-lactam/transpept-like"/>
</dbReference>
<dbReference type="AlphaFoldDB" id="A0A345YCF3"/>
<dbReference type="KEGG" id="err:DVR09_04025"/>
<dbReference type="InterPro" id="IPR011990">
    <property type="entry name" value="TPR-like_helical_dom_sf"/>
</dbReference>
<feature type="chain" id="PRO_5016799743" description="Beta-lactamase-related domain-containing protein" evidence="3">
    <location>
        <begin position="29"/>
        <end position="489"/>
    </location>
</feature>
<dbReference type="EMBL" id="CP031357">
    <property type="protein sequence ID" value="AXK41605.1"/>
    <property type="molecule type" value="Genomic_DNA"/>
</dbReference>
<dbReference type="Pfam" id="PF00144">
    <property type="entry name" value="Beta-lactamase"/>
    <property type="match status" value="1"/>
</dbReference>
<feature type="domain" description="Beta-lactamase-related" evidence="4">
    <location>
        <begin position="44"/>
        <end position="351"/>
    </location>
</feature>
<name>A0A345YCF3_9SPHN</name>
<evidence type="ECO:0000256" key="1">
    <source>
        <dbReference type="ARBA" id="ARBA00004370"/>
    </source>
</evidence>
<reference evidence="6" key="1">
    <citation type="submission" date="2018-07" db="EMBL/GenBank/DDBJ databases">
        <title>Genome sequence of Erythrobacter strain YH-07, an antagonistic bacterium isolated from Yellow Sea.</title>
        <authorList>
            <person name="Tang T."/>
            <person name="Liu Q."/>
            <person name="Sun X."/>
        </authorList>
    </citation>
    <scope>NUCLEOTIDE SEQUENCE [LARGE SCALE GENOMIC DNA]</scope>
    <source>
        <strain evidence="6">YH-07</strain>
    </source>
</reference>
<dbReference type="SUPFAM" id="SSF56601">
    <property type="entry name" value="beta-lactamase/transpeptidase-like"/>
    <property type="match status" value="1"/>
</dbReference>
<evidence type="ECO:0000259" key="4">
    <source>
        <dbReference type="Pfam" id="PF00144"/>
    </source>
</evidence>
<evidence type="ECO:0000256" key="3">
    <source>
        <dbReference type="SAM" id="SignalP"/>
    </source>
</evidence>
<dbReference type="PANTHER" id="PTHR46825:SF11">
    <property type="entry name" value="PENICILLIN-BINDING PROTEIN 4"/>
    <property type="match status" value="1"/>
</dbReference>
<dbReference type="SUPFAM" id="SSF48452">
    <property type="entry name" value="TPR-like"/>
    <property type="match status" value="1"/>
</dbReference>
<protein>
    <recommendedName>
        <fullName evidence="4">Beta-lactamase-related domain-containing protein</fullName>
    </recommendedName>
</protein>
<gene>
    <name evidence="5" type="ORF">DVR09_04025</name>
</gene>
<evidence type="ECO:0000313" key="5">
    <source>
        <dbReference type="EMBL" id="AXK41605.1"/>
    </source>
</evidence>
<keyword evidence="3" id="KW-0732">Signal</keyword>
<dbReference type="Gene3D" id="1.25.40.10">
    <property type="entry name" value="Tetratricopeptide repeat domain"/>
    <property type="match status" value="1"/>
</dbReference>
<evidence type="ECO:0000256" key="2">
    <source>
        <dbReference type="ARBA" id="ARBA00023136"/>
    </source>
</evidence>